<feature type="domain" description="LysM" evidence="2">
    <location>
        <begin position="189"/>
        <end position="233"/>
    </location>
</feature>
<feature type="signal peptide" evidence="1">
    <location>
        <begin position="1"/>
        <end position="30"/>
    </location>
</feature>
<dbReference type="EC" id="3.5.1.28" evidence="3"/>
<keyword evidence="3" id="KW-0378">Hydrolase</keyword>
<gene>
    <name evidence="3" type="ORF">QFZ53_002994</name>
</gene>
<evidence type="ECO:0000313" key="3">
    <source>
        <dbReference type="EMBL" id="MDQ0648798.1"/>
    </source>
</evidence>
<dbReference type="InterPro" id="IPR018392">
    <property type="entry name" value="LysM"/>
</dbReference>
<evidence type="ECO:0000256" key="1">
    <source>
        <dbReference type="SAM" id="SignalP"/>
    </source>
</evidence>
<sequence>MRLNTAARRTRYLQIGMPAAVIGTLTGSMAVVPATADVAPVHSEIRSTPALRVVPASVPTAYVVQPGDTISAIAERHGLRTADVLAWNGLTWRSVIYPGQTLSLAGTSAPATVPAAAQTHVVVAGDTVYGIAQKYGTSVDAVLAANALTRASVIYPGQSLLVSGAAAAAPAVAPATAPAAVTTSAAGAQTHAVVAGDTLFGIAQKYGTTTASLYAWNAMTAQSIIYPGQSIVVSAPPVQPGGQLSATLDAEQAANAALIITIGRQLGVSDRGLAIALATAMVESGLRNLDHGDRDSLGLFQQRPSTGWGAAEQILDADRSTRAFFGGQNDPNGQITRGLLDVAGWESLPFTVAAQTVQISAYPDKYGQWETQAYQWLALHG</sequence>
<dbReference type="EMBL" id="JAUSXV010000001">
    <property type="protein sequence ID" value="MDQ0648798.1"/>
    <property type="molecule type" value="Genomic_DNA"/>
</dbReference>
<feature type="chain" id="PRO_5043577865" evidence="1">
    <location>
        <begin position="31"/>
        <end position="381"/>
    </location>
</feature>
<organism evidence="3 4">
    <name type="scientific">Microbacterium natoriense</name>
    <dbReference type="NCBI Taxonomy" id="284570"/>
    <lineage>
        <taxon>Bacteria</taxon>
        <taxon>Bacillati</taxon>
        <taxon>Actinomycetota</taxon>
        <taxon>Actinomycetes</taxon>
        <taxon>Micrococcales</taxon>
        <taxon>Microbacteriaceae</taxon>
        <taxon>Microbacterium</taxon>
    </lineage>
</organism>
<keyword evidence="1" id="KW-0732">Signal</keyword>
<dbReference type="Pfam" id="PF01476">
    <property type="entry name" value="LysM"/>
    <property type="match status" value="3"/>
</dbReference>
<comment type="caution">
    <text evidence="3">The sequence shown here is derived from an EMBL/GenBank/DDBJ whole genome shotgun (WGS) entry which is preliminary data.</text>
</comment>
<dbReference type="PANTHER" id="PTHR33734">
    <property type="entry name" value="LYSM DOMAIN-CONTAINING GPI-ANCHORED PROTEIN 2"/>
    <property type="match status" value="1"/>
</dbReference>
<dbReference type="Gene3D" id="3.10.350.10">
    <property type="entry name" value="LysM domain"/>
    <property type="match status" value="3"/>
</dbReference>
<proteinExistence type="predicted"/>
<dbReference type="AlphaFoldDB" id="A0AAW8EZM4"/>
<feature type="domain" description="LysM" evidence="2">
    <location>
        <begin position="118"/>
        <end position="162"/>
    </location>
</feature>
<protein>
    <submittedName>
        <fullName evidence="3">LysM repeat protein</fullName>
        <ecNumber evidence="3">3.5.1.28</ecNumber>
    </submittedName>
</protein>
<dbReference type="RefSeq" id="WP_307297811.1">
    <property type="nucleotide sequence ID" value="NZ_JAUSXV010000001.1"/>
</dbReference>
<dbReference type="PROSITE" id="PS51782">
    <property type="entry name" value="LYSM"/>
    <property type="match status" value="3"/>
</dbReference>
<dbReference type="CDD" id="cd00118">
    <property type="entry name" value="LysM"/>
    <property type="match status" value="3"/>
</dbReference>
<evidence type="ECO:0000313" key="4">
    <source>
        <dbReference type="Proteomes" id="UP001244427"/>
    </source>
</evidence>
<evidence type="ECO:0000259" key="2">
    <source>
        <dbReference type="PROSITE" id="PS51782"/>
    </source>
</evidence>
<feature type="domain" description="LysM" evidence="2">
    <location>
        <begin position="60"/>
        <end position="104"/>
    </location>
</feature>
<reference evidence="3 4" key="1">
    <citation type="submission" date="2023-07" db="EMBL/GenBank/DDBJ databases">
        <title>Comparative genomics of wheat-associated soil bacteria to identify genetic determinants of phenazine resistance.</title>
        <authorList>
            <person name="Mouncey N."/>
        </authorList>
    </citation>
    <scope>NUCLEOTIDE SEQUENCE [LARGE SCALE GENOMIC DNA]</scope>
    <source>
        <strain evidence="3 4">W4I9-1</strain>
    </source>
</reference>
<dbReference type="Proteomes" id="UP001244427">
    <property type="component" value="Unassembled WGS sequence"/>
</dbReference>
<dbReference type="SUPFAM" id="SSF54106">
    <property type="entry name" value="LysM domain"/>
    <property type="match status" value="3"/>
</dbReference>
<name>A0AAW8EZM4_9MICO</name>
<dbReference type="PANTHER" id="PTHR33734:SF22">
    <property type="entry name" value="MEMBRANE-BOUND LYTIC MUREIN TRANSGLYCOSYLASE D"/>
    <property type="match status" value="1"/>
</dbReference>
<dbReference type="InterPro" id="IPR036779">
    <property type="entry name" value="LysM_dom_sf"/>
</dbReference>
<keyword evidence="4" id="KW-1185">Reference proteome</keyword>
<dbReference type="GO" id="GO:0008745">
    <property type="term" value="F:N-acetylmuramoyl-L-alanine amidase activity"/>
    <property type="evidence" value="ECO:0007669"/>
    <property type="project" value="UniProtKB-EC"/>
</dbReference>
<accession>A0AAW8EZM4</accession>
<dbReference type="SMART" id="SM00257">
    <property type="entry name" value="LysM"/>
    <property type="match status" value="3"/>
</dbReference>